<keyword evidence="2" id="KW-0863">Zinc-finger</keyword>
<dbReference type="Gene3D" id="2.20.25.240">
    <property type="match status" value="1"/>
</dbReference>
<dbReference type="GO" id="GO:0008270">
    <property type="term" value="F:zinc ion binding"/>
    <property type="evidence" value="ECO:0007669"/>
    <property type="project" value="UniProtKB-KW"/>
</dbReference>
<evidence type="ECO:0000256" key="3">
    <source>
        <dbReference type="ARBA" id="ARBA00022833"/>
    </source>
</evidence>
<sequence length="316" mass="36700">MVSKENKSGRKAILDGFVFYFNKEYDTIEEHRTRWICSQKGCNVSVVTDDNFTIKNNPRSHNHDAPDAATRLADISKGQIKIKAKVRRLVYDSSPTSFSCDYEQSILNAIREVFPATEIWGCYFHFSQNFRRNLGEYGLQAGVDNDPALALQARMLRALAFVPEEDMVLAYEELLLHIQIPFWRNFLVQYFEVYYIGEPDHYGGARGDGKFPRASWNVYARTLNGEMKTNNSAEGQHFKINSTMQEMHPSIWKFIDKIRNFDESTYSDFLQWNDGKVPTESKRWKNIEKQKLAIVQNYRNVGIMQYLRSVANVLAQ</sequence>
<organism evidence="5 6">
    <name type="scientific">Acrobeloides nanus</name>
    <dbReference type="NCBI Taxonomy" id="290746"/>
    <lineage>
        <taxon>Eukaryota</taxon>
        <taxon>Metazoa</taxon>
        <taxon>Ecdysozoa</taxon>
        <taxon>Nematoda</taxon>
        <taxon>Chromadorea</taxon>
        <taxon>Rhabditida</taxon>
        <taxon>Tylenchina</taxon>
        <taxon>Cephalobomorpha</taxon>
        <taxon>Cephaloboidea</taxon>
        <taxon>Cephalobidae</taxon>
        <taxon>Acrobeloides</taxon>
    </lineage>
</organism>
<evidence type="ECO:0000313" key="5">
    <source>
        <dbReference type="Proteomes" id="UP000887540"/>
    </source>
</evidence>
<feature type="domain" description="FLYWCH-type" evidence="4">
    <location>
        <begin position="5"/>
        <end position="63"/>
    </location>
</feature>
<protein>
    <submittedName>
        <fullName evidence="6">FLYWCH-type domain-containing protein</fullName>
    </submittedName>
</protein>
<accession>A0A914CWN0</accession>
<evidence type="ECO:0000259" key="4">
    <source>
        <dbReference type="Pfam" id="PF04500"/>
    </source>
</evidence>
<keyword evidence="5" id="KW-1185">Reference proteome</keyword>
<evidence type="ECO:0000256" key="1">
    <source>
        <dbReference type="ARBA" id="ARBA00022723"/>
    </source>
</evidence>
<dbReference type="WBParaSite" id="ACRNAN_scaffold15627.g8497.t1">
    <property type="protein sequence ID" value="ACRNAN_scaffold15627.g8497.t1"/>
    <property type="gene ID" value="ACRNAN_scaffold15627.g8497"/>
</dbReference>
<keyword evidence="1" id="KW-0479">Metal-binding</keyword>
<dbReference type="InterPro" id="IPR007588">
    <property type="entry name" value="Znf_FLYWCH"/>
</dbReference>
<reference evidence="6" key="1">
    <citation type="submission" date="2022-11" db="UniProtKB">
        <authorList>
            <consortium name="WormBaseParasite"/>
        </authorList>
    </citation>
    <scope>IDENTIFICATION</scope>
</reference>
<dbReference type="Proteomes" id="UP000887540">
    <property type="component" value="Unplaced"/>
</dbReference>
<dbReference type="Pfam" id="PF04500">
    <property type="entry name" value="FLYWCH"/>
    <property type="match status" value="1"/>
</dbReference>
<evidence type="ECO:0000256" key="2">
    <source>
        <dbReference type="ARBA" id="ARBA00022771"/>
    </source>
</evidence>
<keyword evidence="3" id="KW-0862">Zinc</keyword>
<dbReference type="AlphaFoldDB" id="A0A914CWN0"/>
<name>A0A914CWN0_9BILA</name>
<evidence type="ECO:0000313" key="6">
    <source>
        <dbReference type="WBParaSite" id="ACRNAN_scaffold15627.g8497.t1"/>
    </source>
</evidence>
<proteinExistence type="predicted"/>